<evidence type="ECO:0000256" key="1">
    <source>
        <dbReference type="SAM" id="Phobius"/>
    </source>
</evidence>
<feature type="transmembrane region" description="Helical" evidence="1">
    <location>
        <begin position="26"/>
        <end position="46"/>
    </location>
</feature>
<comment type="caution">
    <text evidence="2">The sequence shown here is derived from an EMBL/GenBank/DDBJ whole genome shotgun (WGS) entry which is preliminary data.</text>
</comment>
<dbReference type="Proteomes" id="UP000796880">
    <property type="component" value="Unassembled WGS sequence"/>
</dbReference>
<name>A0A8K0MGA6_9ROSA</name>
<keyword evidence="1" id="KW-0812">Transmembrane</keyword>
<accession>A0A8K0MGA6</accession>
<organism evidence="2 3">
    <name type="scientific">Rhamnella rubrinervis</name>
    <dbReference type="NCBI Taxonomy" id="2594499"/>
    <lineage>
        <taxon>Eukaryota</taxon>
        <taxon>Viridiplantae</taxon>
        <taxon>Streptophyta</taxon>
        <taxon>Embryophyta</taxon>
        <taxon>Tracheophyta</taxon>
        <taxon>Spermatophyta</taxon>
        <taxon>Magnoliopsida</taxon>
        <taxon>eudicotyledons</taxon>
        <taxon>Gunneridae</taxon>
        <taxon>Pentapetalae</taxon>
        <taxon>rosids</taxon>
        <taxon>fabids</taxon>
        <taxon>Rosales</taxon>
        <taxon>Rhamnaceae</taxon>
        <taxon>rhamnoid group</taxon>
        <taxon>Rhamneae</taxon>
        <taxon>Rhamnella</taxon>
    </lineage>
</organism>
<sequence length="290" mass="31450">MGRSLLAWALLVSAKAVLGWAWLVELHWAAAGLLWVGSGPGFYGLWSGRPRLHLAWVGMVAELCWAGAKLGQLLTWLVSGSSGLGRDRTVSGLGKAYEIVLSWAYLNWAGASLGTWIGAGAGLHWLGLAWITGLDFTRMVLGLGWGGLGRGLVELRRTGLYWAGLGRTGAYEDKRAGWGWYFHGSVGVQSLGFISDQETGEEGYGQNDDFQLSNYSKQGLDQLSKLIRVQTECKHKPKSDDCMEMSRHNSPLNASKSPCAVEGCLLKGFAGLLSTHSCLEFDRKRGVSLT</sequence>
<dbReference type="OrthoDB" id="286637at2759"/>
<protein>
    <submittedName>
        <fullName evidence="2">Uncharacterized protein</fullName>
    </submittedName>
</protein>
<keyword evidence="1" id="KW-0472">Membrane</keyword>
<evidence type="ECO:0000313" key="2">
    <source>
        <dbReference type="EMBL" id="KAF3444801.1"/>
    </source>
</evidence>
<dbReference type="EMBL" id="VOIH02000006">
    <property type="protein sequence ID" value="KAF3444801.1"/>
    <property type="molecule type" value="Genomic_DNA"/>
</dbReference>
<keyword evidence="3" id="KW-1185">Reference proteome</keyword>
<gene>
    <name evidence="2" type="ORF">FNV43_RR14494</name>
</gene>
<dbReference type="AlphaFoldDB" id="A0A8K0MGA6"/>
<evidence type="ECO:0000313" key="3">
    <source>
        <dbReference type="Proteomes" id="UP000796880"/>
    </source>
</evidence>
<reference evidence="2" key="1">
    <citation type="submission" date="2020-03" db="EMBL/GenBank/DDBJ databases">
        <title>A high-quality chromosome-level genome assembly of a woody plant with both climbing and erect habits, Rhamnella rubrinervis.</title>
        <authorList>
            <person name="Lu Z."/>
            <person name="Yang Y."/>
            <person name="Zhu X."/>
            <person name="Sun Y."/>
        </authorList>
    </citation>
    <scope>NUCLEOTIDE SEQUENCE</scope>
    <source>
        <strain evidence="2">BYM</strain>
        <tissue evidence="2">Leaf</tissue>
    </source>
</reference>
<keyword evidence="1" id="KW-1133">Transmembrane helix</keyword>
<proteinExistence type="predicted"/>